<feature type="transmembrane region" description="Helical" evidence="7">
    <location>
        <begin position="219"/>
        <end position="244"/>
    </location>
</feature>
<dbReference type="RefSeq" id="WP_082725929.1">
    <property type="nucleotide sequence ID" value="NZ_AP014924.1"/>
</dbReference>
<dbReference type="Gene3D" id="1.10.3720.10">
    <property type="entry name" value="MetI-like"/>
    <property type="match status" value="1"/>
</dbReference>
<dbReference type="PANTHER" id="PTHR32243:SF18">
    <property type="entry name" value="INNER MEMBRANE ABC TRANSPORTER PERMEASE PROTEIN YCJP"/>
    <property type="match status" value="1"/>
</dbReference>
<keyword evidence="6 7" id="KW-0472">Membrane</keyword>
<feature type="domain" description="ABC transmembrane type-1" evidence="8">
    <location>
        <begin position="96"/>
        <end position="298"/>
    </location>
</feature>
<keyword evidence="4 7" id="KW-0812">Transmembrane</keyword>
<feature type="transmembrane region" description="Helical" evidence="7">
    <location>
        <begin position="178"/>
        <end position="198"/>
    </location>
</feature>
<evidence type="ECO:0000256" key="2">
    <source>
        <dbReference type="ARBA" id="ARBA00022448"/>
    </source>
</evidence>
<feature type="transmembrane region" description="Helical" evidence="7">
    <location>
        <begin position="101"/>
        <end position="121"/>
    </location>
</feature>
<feature type="transmembrane region" description="Helical" evidence="7">
    <location>
        <begin position="29"/>
        <end position="51"/>
    </location>
</feature>
<keyword evidence="2 7" id="KW-0813">Transport</keyword>
<feature type="transmembrane region" description="Helical" evidence="7">
    <location>
        <begin position="133"/>
        <end position="158"/>
    </location>
</feature>
<evidence type="ECO:0000256" key="7">
    <source>
        <dbReference type="RuleBase" id="RU363032"/>
    </source>
</evidence>
<comment type="similarity">
    <text evidence="7">Belongs to the binding-protein-dependent transport system permease family.</text>
</comment>
<protein>
    <submittedName>
        <fullName evidence="9">ABC transporter permease</fullName>
    </submittedName>
</protein>
<dbReference type="SUPFAM" id="SSF161098">
    <property type="entry name" value="MetI-like"/>
    <property type="match status" value="1"/>
</dbReference>
<name>A0A0K2SJ48_LIMPI</name>
<comment type="subcellular location">
    <subcellularLocation>
        <location evidence="1 7">Cell membrane</location>
        <topology evidence="1 7">Multi-pass membrane protein</topology>
    </subcellularLocation>
</comment>
<reference evidence="10" key="2">
    <citation type="journal article" date="2016" name="Int. J. Syst. Evol. Microbiol.">
        <title>Complete genome sequence and cell structure of Limnochorda pilosa, a Gram-negative spore-former within the phylum Firmicutes.</title>
        <authorList>
            <person name="Watanabe M."/>
            <person name="Kojima H."/>
            <person name="Fukui M."/>
        </authorList>
    </citation>
    <scope>NUCLEOTIDE SEQUENCE [LARGE SCALE GENOMIC DNA]</scope>
    <source>
        <strain evidence="10">HC45</strain>
    </source>
</reference>
<dbReference type="PANTHER" id="PTHR32243">
    <property type="entry name" value="MALTOSE TRANSPORT SYSTEM PERMEASE-RELATED"/>
    <property type="match status" value="1"/>
</dbReference>
<dbReference type="Pfam" id="PF00528">
    <property type="entry name" value="BPD_transp_1"/>
    <property type="match status" value="1"/>
</dbReference>
<evidence type="ECO:0000256" key="5">
    <source>
        <dbReference type="ARBA" id="ARBA00022989"/>
    </source>
</evidence>
<dbReference type="InterPro" id="IPR050901">
    <property type="entry name" value="BP-dep_ABC_trans_perm"/>
</dbReference>
<evidence type="ECO:0000256" key="1">
    <source>
        <dbReference type="ARBA" id="ARBA00004651"/>
    </source>
</evidence>
<dbReference type="GO" id="GO:0005886">
    <property type="term" value="C:plasma membrane"/>
    <property type="evidence" value="ECO:0007669"/>
    <property type="project" value="UniProtKB-SubCell"/>
</dbReference>
<evidence type="ECO:0000256" key="3">
    <source>
        <dbReference type="ARBA" id="ARBA00022475"/>
    </source>
</evidence>
<dbReference type="InterPro" id="IPR000515">
    <property type="entry name" value="MetI-like"/>
</dbReference>
<proteinExistence type="inferred from homology"/>
<dbReference type="PROSITE" id="PS50928">
    <property type="entry name" value="ABC_TM1"/>
    <property type="match status" value="1"/>
</dbReference>
<dbReference type="Proteomes" id="UP000065807">
    <property type="component" value="Chromosome"/>
</dbReference>
<evidence type="ECO:0000259" key="8">
    <source>
        <dbReference type="PROSITE" id="PS50928"/>
    </source>
</evidence>
<evidence type="ECO:0000313" key="10">
    <source>
        <dbReference type="Proteomes" id="UP000065807"/>
    </source>
</evidence>
<dbReference type="CDD" id="cd06261">
    <property type="entry name" value="TM_PBP2"/>
    <property type="match status" value="1"/>
</dbReference>
<dbReference type="OrthoDB" id="9815445at2"/>
<reference evidence="10" key="1">
    <citation type="submission" date="2015-07" db="EMBL/GenBank/DDBJ databases">
        <title>Complete genome sequence and phylogenetic analysis of Limnochorda pilosa.</title>
        <authorList>
            <person name="Watanabe M."/>
            <person name="Kojima H."/>
            <person name="Fukui M."/>
        </authorList>
    </citation>
    <scope>NUCLEOTIDE SEQUENCE [LARGE SCALE GENOMIC DNA]</scope>
    <source>
        <strain evidence="10">HC45</strain>
    </source>
</reference>
<organism evidence="9 10">
    <name type="scientific">Limnochorda pilosa</name>
    <dbReference type="NCBI Taxonomy" id="1555112"/>
    <lineage>
        <taxon>Bacteria</taxon>
        <taxon>Bacillati</taxon>
        <taxon>Bacillota</taxon>
        <taxon>Limnochordia</taxon>
        <taxon>Limnochordales</taxon>
        <taxon>Limnochordaceae</taxon>
        <taxon>Limnochorda</taxon>
    </lineage>
</organism>
<feature type="transmembrane region" description="Helical" evidence="7">
    <location>
        <begin position="280"/>
        <end position="298"/>
    </location>
</feature>
<keyword evidence="10" id="KW-1185">Reference proteome</keyword>
<gene>
    <name evidence="9" type="ORF">LIP_1271</name>
</gene>
<sequence length="313" mass="33764">MRAPADGPEPHARPAGARRWRVLAQTKRVGLYLAVGAIVIWTLAPVTWLFLSAISPYSFLVSDRVGHWIPPEPTLRNFTDMWSPATDTGTRFRMALANSTVVSLSVTAICLVVGTFAAYALARLEVPHRKGVVLGLVVVRMLPTIALVIPFFVVVSQIDAFLVGHGSNVHLFDTRANLILLYISFILGFVIWVLQGYFRTVPAELEEAATIDGCSRLGALRHVVLPLSAPALMATALLAFLLAWDEFVLALVFTRSPQSATLPLFVAELGSQYITAHNQIAAAGFVAALPPVVLALAFQRFLVAGLTAGAVKS</sequence>
<dbReference type="GO" id="GO:0055085">
    <property type="term" value="P:transmembrane transport"/>
    <property type="evidence" value="ECO:0007669"/>
    <property type="project" value="InterPro"/>
</dbReference>
<accession>A0A0K2SJ48</accession>
<evidence type="ECO:0000256" key="4">
    <source>
        <dbReference type="ARBA" id="ARBA00022692"/>
    </source>
</evidence>
<keyword evidence="3" id="KW-1003">Cell membrane</keyword>
<dbReference type="EMBL" id="AP014924">
    <property type="protein sequence ID" value="BAS27128.1"/>
    <property type="molecule type" value="Genomic_DNA"/>
</dbReference>
<dbReference type="AlphaFoldDB" id="A0A0K2SJ48"/>
<evidence type="ECO:0000313" key="9">
    <source>
        <dbReference type="EMBL" id="BAS27128.1"/>
    </source>
</evidence>
<dbReference type="STRING" id="1555112.LIP_1271"/>
<keyword evidence="5 7" id="KW-1133">Transmembrane helix</keyword>
<dbReference type="KEGG" id="lpil:LIP_1271"/>
<dbReference type="InterPro" id="IPR035906">
    <property type="entry name" value="MetI-like_sf"/>
</dbReference>
<evidence type="ECO:0000256" key="6">
    <source>
        <dbReference type="ARBA" id="ARBA00023136"/>
    </source>
</evidence>